<dbReference type="AlphaFoldDB" id="A0A6M2DJA4"/>
<accession>A0A6M2DJA4</accession>
<sequence>MLKIVNSSKQTILRYSTSTSINNKPTSSETLSCYLKQCKEPPWTSYFIKYKDVQDDQWGMSNFNWTLDTGTNYHILRTGCFPFMKYHCTKQAREDLRLQDIFYRAIKITNLGIPCLAYGLAASFLVKHKEIVRTPKGDITIYFLYAEDKGSLY</sequence>
<protein>
    <submittedName>
        <fullName evidence="1">Protein of function</fullName>
    </submittedName>
</protein>
<dbReference type="PANTHER" id="PTHR34651">
    <property type="entry name" value="SIMILAR TO ENSANGP00000021391"/>
    <property type="match status" value="1"/>
</dbReference>
<dbReference type="PANTHER" id="PTHR34651:SF1">
    <property type="entry name" value="SIMILAR TO ENSANGP00000021391"/>
    <property type="match status" value="1"/>
</dbReference>
<dbReference type="Pfam" id="PF15031">
    <property type="entry name" value="DUF4528"/>
    <property type="match status" value="1"/>
</dbReference>
<dbReference type="EMBL" id="GIIL01002697">
    <property type="protein sequence ID" value="NOV46423.1"/>
    <property type="molecule type" value="Transcribed_RNA"/>
</dbReference>
<proteinExistence type="predicted"/>
<evidence type="ECO:0000313" key="1">
    <source>
        <dbReference type="EMBL" id="NOV46423.1"/>
    </source>
</evidence>
<dbReference type="InterPro" id="IPR029245">
    <property type="entry name" value="DUF4528"/>
</dbReference>
<name>A0A6M2DJA4_XENCH</name>
<reference evidence="1" key="1">
    <citation type="submission" date="2020-03" db="EMBL/GenBank/DDBJ databases">
        <title>Transcriptomic Profiling of the Digestive Tract of the Rat Flea, Xenopsylla cheopis, Following Blood Feeding and Infection with Yersinia pestis.</title>
        <authorList>
            <person name="Bland D.M."/>
            <person name="Martens C.A."/>
            <person name="Virtaneva K."/>
            <person name="Kanakabandi K."/>
            <person name="Long D."/>
            <person name="Rosenke R."/>
            <person name="Saturday G.A."/>
            <person name="Hoyt F.H."/>
            <person name="Bruno D.P."/>
            <person name="Ribeiro J.M.C."/>
            <person name="Hinnebusch J."/>
        </authorList>
    </citation>
    <scope>NUCLEOTIDE SEQUENCE</scope>
</reference>
<organism evidence="1">
    <name type="scientific">Xenopsylla cheopis</name>
    <name type="common">Oriental rat flea</name>
    <name type="synonym">Pulex cheopis</name>
    <dbReference type="NCBI Taxonomy" id="163159"/>
    <lineage>
        <taxon>Eukaryota</taxon>
        <taxon>Metazoa</taxon>
        <taxon>Ecdysozoa</taxon>
        <taxon>Arthropoda</taxon>
        <taxon>Hexapoda</taxon>
        <taxon>Insecta</taxon>
        <taxon>Pterygota</taxon>
        <taxon>Neoptera</taxon>
        <taxon>Endopterygota</taxon>
        <taxon>Siphonaptera</taxon>
        <taxon>Pulicidae</taxon>
        <taxon>Xenopsyllinae</taxon>
        <taxon>Xenopsylla</taxon>
    </lineage>
</organism>